<sequence>MKLWEVIVVIIGLALEPFNEALKKGANQWHLNKVTLCLVSLLFAIIQTIMLGIGMITISLLMENLHIEGGLTFTPFLAALTLIFLSMKMFRRTFREHSFVEKREETMNYKALVKSACILGVDALILGILLALLQLAIIKNLVLTFCITSVSVALGLWMGYRLGMKYHVVVNGCSGCILLIIAFRLVMNCF</sequence>
<dbReference type="EMBL" id="JAQIFT010000068">
    <property type="protein sequence ID" value="MDA3733754.1"/>
    <property type="molecule type" value="Genomic_DNA"/>
</dbReference>
<evidence type="ECO:0000256" key="4">
    <source>
        <dbReference type="ARBA" id="ARBA00023136"/>
    </source>
</evidence>
<dbReference type="Pfam" id="PF02659">
    <property type="entry name" value="Mntp"/>
    <property type="match status" value="1"/>
</dbReference>
<gene>
    <name evidence="6" type="ORF">PBV87_19980</name>
</gene>
<evidence type="ECO:0000256" key="1">
    <source>
        <dbReference type="ARBA" id="ARBA00022475"/>
    </source>
</evidence>
<keyword evidence="2 5" id="KW-0812">Transmembrane</keyword>
<reference evidence="6" key="1">
    <citation type="journal article" date="2023" name="Int. J. Syst. Evol. Microbiol.">
        <title>&lt;i&gt;Holtiella tumoricola&lt;/i&gt; gen. nov. sp. nov., isolated from a human clinical sample.</title>
        <authorList>
            <person name="Allen-Vercoe E."/>
            <person name="Daigneault M.C."/>
            <person name="Vancuren S.J."/>
            <person name="Cochrane K."/>
            <person name="O'Neal L.L."/>
            <person name="Sankaranarayanan K."/>
            <person name="Lawson P.A."/>
        </authorList>
    </citation>
    <scope>NUCLEOTIDE SEQUENCE</scope>
    <source>
        <strain evidence="6">CC70A</strain>
    </source>
</reference>
<evidence type="ECO:0000256" key="3">
    <source>
        <dbReference type="ARBA" id="ARBA00022989"/>
    </source>
</evidence>
<keyword evidence="7" id="KW-1185">Reference proteome</keyword>
<protein>
    <submittedName>
        <fullName evidence="6">Manganese efflux pump</fullName>
    </submittedName>
</protein>
<organism evidence="6 7">
    <name type="scientific">Holtiella tumoricola</name>
    <dbReference type="NCBI Taxonomy" id="3018743"/>
    <lineage>
        <taxon>Bacteria</taxon>
        <taxon>Bacillati</taxon>
        <taxon>Bacillota</taxon>
        <taxon>Clostridia</taxon>
        <taxon>Lachnospirales</taxon>
        <taxon>Cellulosilyticaceae</taxon>
        <taxon>Holtiella</taxon>
    </lineage>
</organism>
<feature type="transmembrane region" description="Helical" evidence="5">
    <location>
        <begin position="166"/>
        <end position="187"/>
    </location>
</feature>
<evidence type="ECO:0000313" key="6">
    <source>
        <dbReference type="EMBL" id="MDA3733754.1"/>
    </source>
</evidence>
<dbReference type="InterPro" id="IPR003810">
    <property type="entry name" value="Mntp/YtaF"/>
</dbReference>
<feature type="transmembrane region" description="Helical" evidence="5">
    <location>
        <begin position="111"/>
        <end position="135"/>
    </location>
</feature>
<evidence type="ECO:0000256" key="2">
    <source>
        <dbReference type="ARBA" id="ARBA00022692"/>
    </source>
</evidence>
<comment type="caution">
    <text evidence="6">The sequence shown here is derived from an EMBL/GenBank/DDBJ whole genome shotgun (WGS) entry which is preliminary data.</text>
</comment>
<dbReference type="PANTHER" id="PTHR35529">
    <property type="entry name" value="MANGANESE EFFLUX PUMP MNTP-RELATED"/>
    <property type="match status" value="1"/>
</dbReference>
<feature type="transmembrane region" description="Helical" evidence="5">
    <location>
        <begin position="141"/>
        <end position="159"/>
    </location>
</feature>
<dbReference type="AlphaFoldDB" id="A0AA42DR04"/>
<feature type="transmembrane region" description="Helical" evidence="5">
    <location>
        <begin position="73"/>
        <end position="90"/>
    </location>
</feature>
<feature type="transmembrane region" description="Helical" evidence="5">
    <location>
        <begin position="34"/>
        <end position="61"/>
    </location>
</feature>
<keyword evidence="4 5" id="KW-0472">Membrane</keyword>
<evidence type="ECO:0000313" key="7">
    <source>
        <dbReference type="Proteomes" id="UP001169242"/>
    </source>
</evidence>
<keyword evidence="3 5" id="KW-1133">Transmembrane helix</keyword>
<name>A0AA42DR04_9FIRM</name>
<keyword evidence="1" id="KW-1003">Cell membrane</keyword>
<accession>A0AA42DR04</accession>
<dbReference type="RefSeq" id="WP_271013482.1">
    <property type="nucleotide sequence ID" value="NZ_JAQIFT010000068.1"/>
</dbReference>
<dbReference type="Proteomes" id="UP001169242">
    <property type="component" value="Unassembled WGS sequence"/>
</dbReference>
<proteinExistence type="predicted"/>
<dbReference type="PANTHER" id="PTHR35529:SF1">
    <property type="entry name" value="MANGANESE EFFLUX PUMP MNTP-RELATED"/>
    <property type="match status" value="1"/>
</dbReference>
<evidence type="ECO:0000256" key="5">
    <source>
        <dbReference type="SAM" id="Phobius"/>
    </source>
</evidence>